<feature type="domain" description="4'-phosphopantetheinyl transferase" evidence="2">
    <location>
        <begin position="119"/>
        <end position="187"/>
    </location>
</feature>
<dbReference type="GeneID" id="51867461"/>
<protein>
    <submittedName>
        <fullName evidence="3">4-phosphopantetheinyl transferase</fullName>
        <ecNumber evidence="3">2.7.8.-</ecNumber>
    </submittedName>
</protein>
<gene>
    <name evidence="3" type="ordered locus">SVEN_6945</name>
</gene>
<evidence type="ECO:0000256" key="1">
    <source>
        <dbReference type="ARBA" id="ARBA00022679"/>
    </source>
</evidence>
<evidence type="ECO:0000259" key="2">
    <source>
        <dbReference type="Pfam" id="PF01648"/>
    </source>
</evidence>
<dbReference type="EC" id="2.7.8.-" evidence="3"/>
<dbReference type="InterPro" id="IPR037143">
    <property type="entry name" value="4-PPantetheinyl_Trfase_dom_sf"/>
</dbReference>
<dbReference type="HOGENOM" id="CLU_057011_2_1_11"/>
<dbReference type="GO" id="GO:0000287">
    <property type="term" value="F:magnesium ion binding"/>
    <property type="evidence" value="ECO:0007669"/>
    <property type="project" value="InterPro"/>
</dbReference>
<keyword evidence="4" id="KW-1185">Reference proteome</keyword>
<dbReference type="STRING" id="953739.SVEN_6945"/>
<sequence length="254" mass="25979">MTEGPQPDRDHALALVATTREVLDHPGVHEGLLADWERRRIAAIRLPGRRDDVLAARLLVRLCAARHTGRTPAESAPAQRCPECGGSGHGRPYLPGLPGVGVSMSHADGLVAAAVGPGAVGIDVEPAARRPGPLRVLRRLLPEAEVAEAAARPDPGPALLRLWVRGEARLKAGGQAGLRLSEWTDGDRAAVVAVATEADRVTRGGVTWDGRTGAGCTRAGVTGAGITGAGAARVGITGAGGGTPDPVPVIGFAR</sequence>
<dbReference type="AlphaFoldDB" id="F2RK75"/>
<keyword evidence="1 3" id="KW-0808">Transferase</keyword>
<evidence type="ECO:0000313" key="3">
    <source>
        <dbReference type="EMBL" id="CCA60231.1"/>
    </source>
</evidence>
<dbReference type="GO" id="GO:0008897">
    <property type="term" value="F:holo-[acyl-carrier-protein] synthase activity"/>
    <property type="evidence" value="ECO:0007669"/>
    <property type="project" value="InterPro"/>
</dbReference>
<dbReference type="Gene3D" id="3.90.470.20">
    <property type="entry name" value="4'-phosphopantetheinyl transferase domain"/>
    <property type="match status" value="1"/>
</dbReference>
<dbReference type="Proteomes" id="UP000006854">
    <property type="component" value="Chromosome"/>
</dbReference>
<dbReference type="KEGG" id="sve:SVEN_6945"/>
<name>F2RK75_STRVP</name>
<dbReference type="EMBL" id="FR845719">
    <property type="protein sequence ID" value="CCA60231.1"/>
    <property type="molecule type" value="Genomic_DNA"/>
</dbReference>
<accession>F2RK75</accession>
<proteinExistence type="predicted"/>
<dbReference type="Pfam" id="PF01648">
    <property type="entry name" value="ACPS"/>
    <property type="match status" value="1"/>
</dbReference>
<dbReference type="eggNOG" id="COG2091">
    <property type="taxonomic scope" value="Bacteria"/>
</dbReference>
<dbReference type="RefSeq" id="WP_015038126.1">
    <property type="nucleotide sequence ID" value="NC_018750.1"/>
</dbReference>
<dbReference type="PATRIC" id="fig|953739.5.peg.2164"/>
<dbReference type="OrthoDB" id="190168at2"/>
<evidence type="ECO:0000313" key="4">
    <source>
        <dbReference type="Proteomes" id="UP000006854"/>
    </source>
</evidence>
<organism evidence="3 4">
    <name type="scientific">Streptomyces venezuelae (strain ATCC 10712 / CBS 650.69 / DSM 40230 / JCM 4526 / NBRC 13096 / PD 04745)</name>
    <dbReference type="NCBI Taxonomy" id="953739"/>
    <lineage>
        <taxon>Bacteria</taxon>
        <taxon>Bacillati</taxon>
        <taxon>Actinomycetota</taxon>
        <taxon>Actinomycetes</taxon>
        <taxon>Kitasatosporales</taxon>
        <taxon>Streptomycetaceae</taxon>
        <taxon>Streptomyces</taxon>
    </lineage>
</organism>
<reference evidence="3 4" key="1">
    <citation type="journal article" date="2011" name="BMC Genomics">
        <title>Genome-wide analysis of the role of GlnR in Streptomyces venezuelae provides new insights into global nitrogen regulation in actinomycetes.</title>
        <authorList>
            <person name="Pullan S.T."/>
            <person name="Bibb M.J."/>
            <person name="Merrick M."/>
        </authorList>
    </citation>
    <scope>NUCLEOTIDE SEQUENCE [LARGE SCALE GENOMIC DNA]</scope>
    <source>
        <strain evidence="3">ATCC 10712</strain>
    </source>
</reference>
<dbReference type="InterPro" id="IPR008278">
    <property type="entry name" value="4-PPantetheinyl_Trfase_dom"/>
</dbReference>
<dbReference type="SUPFAM" id="SSF56214">
    <property type="entry name" value="4'-phosphopantetheinyl transferase"/>
    <property type="match status" value="2"/>
</dbReference>